<gene>
    <name evidence="9" type="ORF">CENDO_03465</name>
</gene>
<evidence type="ECO:0000256" key="4">
    <source>
        <dbReference type="ARBA" id="ARBA00022692"/>
    </source>
</evidence>
<accession>A0A4P7QH24</accession>
<evidence type="ECO:0000259" key="8">
    <source>
        <dbReference type="PROSITE" id="PS50850"/>
    </source>
</evidence>
<feature type="transmembrane region" description="Helical" evidence="7">
    <location>
        <begin position="37"/>
        <end position="62"/>
    </location>
</feature>
<dbReference type="RefSeq" id="WP_136140788.1">
    <property type="nucleotide sequence ID" value="NZ_CP039247.1"/>
</dbReference>
<dbReference type="KEGG" id="cee:CENDO_03465"/>
<reference evidence="9 10" key="1">
    <citation type="submission" date="2019-04" db="EMBL/GenBank/DDBJ databases">
        <title>Corynebacterium endometrii sp. nov., isolated from the uterus of a cow with endometritis.</title>
        <authorList>
            <person name="Ballas P."/>
            <person name="Ruckert C."/>
            <person name="Wagener K."/>
            <person name="Drillich M."/>
            <person name="Kaempfer P."/>
            <person name="Busse H.-J."/>
            <person name="Ehling-Schulz M."/>
        </authorList>
    </citation>
    <scope>NUCLEOTIDE SEQUENCE [LARGE SCALE GENOMIC DNA]</scope>
    <source>
        <strain evidence="9 10">LMM-1653</strain>
    </source>
</reference>
<evidence type="ECO:0000256" key="6">
    <source>
        <dbReference type="ARBA" id="ARBA00023136"/>
    </source>
</evidence>
<feature type="transmembrane region" description="Helical" evidence="7">
    <location>
        <begin position="12"/>
        <end position="31"/>
    </location>
</feature>
<dbReference type="GO" id="GO:0005886">
    <property type="term" value="C:plasma membrane"/>
    <property type="evidence" value="ECO:0007669"/>
    <property type="project" value="UniProtKB-SubCell"/>
</dbReference>
<dbReference type="InterPro" id="IPR020846">
    <property type="entry name" value="MFS_dom"/>
</dbReference>
<feature type="transmembrane region" description="Helical" evidence="7">
    <location>
        <begin position="349"/>
        <end position="368"/>
    </location>
</feature>
<dbReference type="InterPro" id="IPR036259">
    <property type="entry name" value="MFS_trans_sf"/>
</dbReference>
<dbReference type="AlphaFoldDB" id="A0A4P7QH24"/>
<proteinExistence type="predicted"/>
<keyword evidence="3" id="KW-1003">Cell membrane</keyword>
<keyword evidence="4 7" id="KW-0812">Transmembrane</keyword>
<dbReference type="InterPro" id="IPR011701">
    <property type="entry name" value="MFS"/>
</dbReference>
<evidence type="ECO:0000313" key="9">
    <source>
        <dbReference type="EMBL" id="QCB27987.1"/>
    </source>
</evidence>
<feature type="transmembrane region" description="Helical" evidence="7">
    <location>
        <begin position="199"/>
        <end position="220"/>
    </location>
</feature>
<feature type="transmembrane region" description="Helical" evidence="7">
    <location>
        <begin position="265"/>
        <end position="283"/>
    </location>
</feature>
<feature type="transmembrane region" description="Helical" evidence="7">
    <location>
        <begin position="74"/>
        <end position="91"/>
    </location>
</feature>
<feature type="transmembrane region" description="Helical" evidence="7">
    <location>
        <begin position="157"/>
        <end position="178"/>
    </location>
</feature>
<organism evidence="9 10">
    <name type="scientific">Corynebacterium endometrii</name>
    <dbReference type="NCBI Taxonomy" id="2488819"/>
    <lineage>
        <taxon>Bacteria</taxon>
        <taxon>Bacillati</taxon>
        <taxon>Actinomycetota</taxon>
        <taxon>Actinomycetes</taxon>
        <taxon>Mycobacteriales</taxon>
        <taxon>Corynebacteriaceae</taxon>
        <taxon>Corynebacterium</taxon>
    </lineage>
</organism>
<evidence type="ECO:0000256" key="3">
    <source>
        <dbReference type="ARBA" id="ARBA00022475"/>
    </source>
</evidence>
<evidence type="ECO:0000256" key="1">
    <source>
        <dbReference type="ARBA" id="ARBA00004651"/>
    </source>
</evidence>
<keyword evidence="5 7" id="KW-1133">Transmembrane helix</keyword>
<dbReference type="GO" id="GO:0022857">
    <property type="term" value="F:transmembrane transporter activity"/>
    <property type="evidence" value="ECO:0007669"/>
    <property type="project" value="InterPro"/>
</dbReference>
<evidence type="ECO:0000256" key="5">
    <source>
        <dbReference type="ARBA" id="ARBA00022989"/>
    </source>
</evidence>
<feature type="domain" description="Major facilitator superfamily (MFS) profile" evidence="8">
    <location>
        <begin position="8"/>
        <end position="374"/>
    </location>
</feature>
<name>A0A4P7QH24_9CORY</name>
<dbReference type="SUPFAM" id="SSF103473">
    <property type="entry name" value="MFS general substrate transporter"/>
    <property type="match status" value="1"/>
</dbReference>
<dbReference type="EMBL" id="CP039247">
    <property type="protein sequence ID" value="QCB27987.1"/>
    <property type="molecule type" value="Genomic_DNA"/>
</dbReference>
<comment type="subcellular location">
    <subcellularLocation>
        <location evidence="1">Cell membrane</location>
        <topology evidence="1">Multi-pass membrane protein</topology>
    </subcellularLocation>
</comment>
<sequence>MNSYPPYQRWAIYVGGFVGPFSGQALGVVLPEFGQSFGIGVSTASITLSAYLFPFAIVMLFSTRLIAGLSPSRVIMWAYAVTLAAAVVLVVTPWWWLFLVGYCIMGVANAFTTPVLQIVLKRITPSSEIGSALGTYTAMQSLGILSAPLIAGVTAGLSWRLIFLLTLAAVLAILLIRVPNIPAEPPRRVSGGSIAVAGVAAKMLACYAVGLCVIGLAFIAALHAGERFGLDAFQRGLVIMCGGLLAFIVSRSLGRLGDRIGAQKMLVLSLIAAAIGLALYPAVGSPWLLALLWAVTVTAAQAAQTSINVTVLSAEGGEKFLSTVQAFRYFGSSSTPLLILPVFNLHASWGFFIPAALLVVAASVQPLLPMGKQR</sequence>
<dbReference type="PROSITE" id="PS50850">
    <property type="entry name" value="MFS"/>
    <property type="match status" value="1"/>
</dbReference>
<dbReference type="InterPro" id="IPR050171">
    <property type="entry name" value="MFS_Transporters"/>
</dbReference>
<keyword evidence="10" id="KW-1185">Reference proteome</keyword>
<dbReference type="OrthoDB" id="5241931at2"/>
<evidence type="ECO:0000256" key="7">
    <source>
        <dbReference type="SAM" id="Phobius"/>
    </source>
</evidence>
<dbReference type="Gene3D" id="1.20.1250.20">
    <property type="entry name" value="MFS general substrate transporter like domains"/>
    <property type="match status" value="2"/>
</dbReference>
<protein>
    <submittedName>
        <fullName evidence="9">Major facilitator superfamily transporter</fullName>
    </submittedName>
</protein>
<keyword evidence="6 7" id="KW-0472">Membrane</keyword>
<dbReference type="Pfam" id="PF07690">
    <property type="entry name" value="MFS_1"/>
    <property type="match status" value="1"/>
</dbReference>
<keyword evidence="2" id="KW-0813">Transport</keyword>
<evidence type="ECO:0000256" key="2">
    <source>
        <dbReference type="ARBA" id="ARBA00022448"/>
    </source>
</evidence>
<evidence type="ECO:0000313" key="10">
    <source>
        <dbReference type="Proteomes" id="UP000296352"/>
    </source>
</evidence>
<dbReference type="Proteomes" id="UP000296352">
    <property type="component" value="Chromosome"/>
</dbReference>
<feature type="transmembrane region" description="Helical" evidence="7">
    <location>
        <begin position="97"/>
        <end position="120"/>
    </location>
</feature>
<feature type="transmembrane region" description="Helical" evidence="7">
    <location>
        <begin position="232"/>
        <end position="253"/>
    </location>
</feature>
<dbReference type="PANTHER" id="PTHR23517">
    <property type="entry name" value="RESISTANCE PROTEIN MDTM, PUTATIVE-RELATED-RELATED"/>
    <property type="match status" value="1"/>
</dbReference>